<proteinExistence type="predicted"/>
<gene>
    <name evidence="6" type="ORF">A3B81_06840</name>
</gene>
<keyword evidence="2 4" id="KW-0442">Lipid degradation</keyword>
<reference evidence="6 7" key="1">
    <citation type="journal article" date="2016" name="Nat. Commun.">
        <title>Thousands of microbial genomes shed light on interconnected biogeochemical processes in an aquifer system.</title>
        <authorList>
            <person name="Anantharaman K."/>
            <person name="Brown C.T."/>
            <person name="Hug L.A."/>
            <person name="Sharon I."/>
            <person name="Castelle C.J."/>
            <person name="Probst A.J."/>
            <person name="Thomas B.C."/>
            <person name="Singh A."/>
            <person name="Wilkins M.J."/>
            <person name="Karaoz U."/>
            <person name="Brodie E.L."/>
            <person name="Williams K.H."/>
            <person name="Hubbard S.S."/>
            <person name="Banfield J.F."/>
        </authorList>
    </citation>
    <scope>NUCLEOTIDE SEQUENCE [LARGE SCALE GENOMIC DNA]</scope>
</reference>
<dbReference type="InterPro" id="IPR002641">
    <property type="entry name" value="PNPLA_dom"/>
</dbReference>
<organism evidence="6 7">
    <name type="scientific">Candidatus Muproteobacteria bacterium RIFCSPHIGHO2_02_FULL_65_16</name>
    <dbReference type="NCBI Taxonomy" id="1817766"/>
    <lineage>
        <taxon>Bacteria</taxon>
        <taxon>Pseudomonadati</taxon>
        <taxon>Pseudomonadota</taxon>
        <taxon>Candidatus Muproteobacteria</taxon>
    </lineage>
</organism>
<protein>
    <recommendedName>
        <fullName evidence="5">PNPLA domain-containing protein</fullName>
    </recommendedName>
</protein>
<dbReference type="GO" id="GO:0016787">
    <property type="term" value="F:hydrolase activity"/>
    <property type="evidence" value="ECO:0007669"/>
    <property type="project" value="UniProtKB-UniRule"/>
</dbReference>
<sequence>MSLIREAVGGLKRIFTPRAPGLVLALGGGGARGLAHIGVLQALAEHAIPVRAVVGTSIGAEIGAFLASGMPLDELTRLATGFDWKQTLLMFLPDLPAGGLTSGTNIVSFLRSRIGTRRIEELAMGYAAVAADLESGEEVVLDRGELVEAVRASISLPGLMAPHRMGRRLLVDGGVLNPLPFDVARKRFGGPVVAVAVHAGAQGLQRPPPVAPRVRQGAARARQLLDQPWLRRAPALRAWFEGYLENYVVKRREKPYWTARRVLDQVFDIGQMELVRLRARTHSPDLLLTPDIGGIGALEFYRAQEAIAAGRRAAEARLDELRRLVGG</sequence>
<dbReference type="GO" id="GO:0016042">
    <property type="term" value="P:lipid catabolic process"/>
    <property type="evidence" value="ECO:0007669"/>
    <property type="project" value="UniProtKB-UniRule"/>
</dbReference>
<evidence type="ECO:0000256" key="4">
    <source>
        <dbReference type="PROSITE-ProRule" id="PRU01161"/>
    </source>
</evidence>
<feature type="active site" description="Proton acceptor" evidence="4">
    <location>
        <position position="172"/>
    </location>
</feature>
<dbReference type="InterPro" id="IPR016035">
    <property type="entry name" value="Acyl_Trfase/lysoPLipase"/>
</dbReference>
<comment type="caution">
    <text evidence="6">The sequence shown here is derived from an EMBL/GenBank/DDBJ whole genome shotgun (WGS) entry which is preliminary data.</text>
</comment>
<evidence type="ECO:0000256" key="2">
    <source>
        <dbReference type="ARBA" id="ARBA00022963"/>
    </source>
</evidence>
<evidence type="ECO:0000256" key="1">
    <source>
        <dbReference type="ARBA" id="ARBA00022801"/>
    </source>
</evidence>
<dbReference type="Pfam" id="PF01734">
    <property type="entry name" value="Patatin"/>
    <property type="match status" value="1"/>
</dbReference>
<feature type="domain" description="PNPLA" evidence="5">
    <location>
        <begin position="24"/>
        <end position="185"/>
    </location>
</feature>
<dbReference type="Gene3D" id="3.40.1090.10">
    <property type="entry name" value="Cytosolic phospholipase A2 catalytic domain"/>
    <property type="match status" value="2"/>
</dbReference>
<keyword evidence="3 4" id="KW-0443">Lipid metabolism</keyword>
<dbReference type="PANTHER" id="PTHR14226">
    <property type="entry name" value="NEUROPATHY TARGET ESTERASE/SWISS CHEESE D.MELANOGASTER"/>
    <property type="match status" value="1"/>
</dbReference>
<evidence type="ECO:0000256" key="3">
    <source>
        <dbReference type="ARBA" id="ARBA00023098"/>
    </source>
</evidence>
<dbReference type="PANTHER" id="PTHR14226:SF76">
    <property type="entry name" value="NTE FAMILY PROTEIN RSSA"/>
    <property type="match status" value="1"/>
</dbReference>
<evidence type="ECO:0000313" key="7">
    <source>
        <dbReference type="Proteomes" id="UP000179362"/>
    </source>
</evidence>
<accession>A0A1F6U6G5</accession>
<dbReference type="EMBL" id="MFTA01000015">
    <property type="protein sequence ID" value="OGI52910.1"/>
    <property type="molecule type" value="Genomic_DNA"/>
</dbReference>
<dbReference type="AlphaFoldDB" id="A0A1F6U6G5"/>
<dbReference type="PROSITE" id="PS51635">
    <property type="entry name" value="PNPLA"/>
    <property type="match status" value="1"/>
</dbReference>
<feature type="short sequence motif" description="GXSXG" evidence="4">
    <location>
        <begin position="55"/>
        <end position="59"/>
    </location>
</feature>
<name>A0A1F6U6G5_9PROT</name>
<dbReference type="InterPro" id="IPR050301">
    <property type="entry name" value="NTE"/>
</dbReference>
<feature type="active site" description="Nucleophile" evidence="4">
    <location>
        <position position="57"/>
    </location>
</feature>
<feature type="short sequence motif" description="GXGXXG" evidence="4">
    <location>
        <begin position="28"/>
        <end position="33"/>
    </location>
</feature>
<keyword evidence="1 4" id="KW-0378">Hydrolase</keyword>
<dbReference type="SUPFAM" id="SSF52151">
    <property type="entry name" value="FabD/lysophospholipase-like"/>
    <property type="match status" value="1"/>
</dbReference>
<evidence type="ECO:0000313" key="6">
    <source>
        <dbReference type="EMBL" id="OGI52910.1"/>
    </source>
</evidence>
<evidence type="ECO:0000259" key="5">
    <source>
        <dbReference type="PROSITE" id="PS51635"/>
    </source>
</evidence>
<feature type="short sequence motif" description="DGA/G" evidence="4">
    <location>
        <begin position="172"/>
        <end position="174"/>
    </location>
</feature>
<dbReference type="Proteomes" id="UP000179362">
    <property type="component" value="Unassembled WGS sequence"/>
</dbReference>